<organism evidence="1">
    <name type="scientific">Lepeophtheirus salmonis</name>
    <name type="common">Salmon louse</name>
    <name type="synonym">Caligus salmonis</name>
    <dbReference type="NCBI Taxonomy" id="72036"/>
    <lineage>
        <taxon>Eukaryota</taxon>
        <taxon>Metazoa</taxon>
        <taxon>Ecdysozoa</taxon>
        <taxon>Arthropoda</taxon>
        <taxon>Crustacea</taxon>
        <taxon>Multicrustacea</taxon>
        <taxon>Hexanauplia</taxon>
        <taxon>Copepoda</taxon>
        <taxon>Siphonostomatoida</taxon>
        <taxon>Caligidae</taxon>
        <taxon>Lepeophtheirus</taxon>
    </lineage>
</organism>
<sequence>VLKFKTTKYQCLINGVKALISPIGKLALFRFKFEIKKIISPISKA</sequence>
<accession>A0A0K2V831</accession>
<name>A0A0K2V831_LEPSM</name>
<protein>
    <submittedName>
        <fullName evidence="1">Uncharacterized protein</fullName>
    </submittedName>
</protein>
<evidence type="ECO:0000313" key="1">
    <source>
        <dbReference type="EMBL" id="CDW46312.1"/>
    </source>
</evidence>
<proteinExistence type="predicted"/>
<dbReference type="AlphaFoldDB" id="A0A0K2V831"/>
<feature type="non-terminal residue" evidence="1">
    <location>
        <position position="1"/>
    </location>
</feature>
<dbReference type="EMBL" id="HACA01028951">
    <property type="protein sequence ID" value="CDW46312.1"/>
    <property type="molecule type" value="Transcribed_RNA"/>
</dbReference>
<reference evidence="1" key="1">
    <citation type="submission" date="2014-05" db="EMBL/GenBank/DDBJ databases">
        <authorList>
            <person name="Chronopoulou M."/>
        </authorList>
    </citation>
    <scope>NUCLEOTIDE SEQUENCE</scope>
    <source>
        <tissue evidence="1">Whole organism</tissue>
    </source>
</reference>